<reference evidence="1 2" key="1">
    <citation type="journal article" date="2021" name="bioRxiv">
        <title>The Gossypium anomalum genome as a resource for cotton improvement and evolutionary analysis of hybrid incompatibility.</title>
        <authorList>
            <person name="Grover C.E."/>
            <person name="Yuan D."/>
            <person name="Arick M.A."/>
            <person name="Miller E.R."/>
            <person name="Hu G."/>
            <person name="Peterson D.G."/>
            <person name="Wendel J.F."/>
            <person name="Udall J.A."/>
        </authorList>
    </citation>
    <scope>NUCLEOTIDE SEQUENCE [LARGE SCALE GENOMIC DNA]</scope>
    <source>
        <strain evidence="1">JFW-Udall</strain>
        <tissue evidence="1">Leaf</tissue>
    </source>
</reference>
<name>A0A8J5Z032_9ROSI</name>
<proteinExistence type="predicted"/>
<sequence length="169" mass="19716">MHLAGRRGVVGPCKKVSLDVQYRMEENLAEYEVHERENETMPKLCKIFSEIVEIVDLSNVLQLITNNTANNKVVGRLLNGKASKAIRENYRHKRRLYERYTSILEDRWGHQMRQDIHAAAYWLNPTFQYEAKNQCQDVAVMEGFLLILANKHISSGRRLVEECCFFSRA</sequence>
<comment type="caution">
    <text evidence="1">The sequence shown here is derived from an EMBL/GenBank/DDBJ whole genome shotgun (WGS) entry which is preliminary data.</text>
</comment>
<keyword evidence="2" id="KW-1185">Reference proteome</keyword>
<evidence type="ECO:0000313" key="2">
    <source>
        <dbReference type="Proteomes" id="UP000701853"/>
    </source>
</evidence>
<protein>
    <recommendedName>
        <fullName evidence="3">DUF659 domain-containing protein</fullName>
    </recommendedName>
</protein>
<evidence type="ECO:0000313" key="1">
    <source>
        <dbReference type="EMBL" id="KAG8497249.1"/>
    </source>
</evidence>
<dbReference type="AlphaFoldDB" id="A0A8J5Z032"/>
<dbReference type="Proteomes" id="UP000701853">
    <property type="component" value="Chromosome 4"/>
</dbReference>
<dbReference type="OrthoDB" id="1727024at2759"/>
<accession>A0A8J5Z032</accession>
<gene>
    <name evidence="1" type="ORF">CXB51_008488</name>
</gene>
<dbReference type="EMBL" id="JAHUZN010000004">
    <property type="protein sequence ID" value="KAG8497249.1"/>
    <property type="molecule type" value="Genomic_DNA"/>
</dbReference>
<evidence type="ECO:0008006" key="3">
    <source>
        <dbReference type="Google" id="ProtNLM"/>
    </source>
</evidence>
<organism evidence="1 2">
    <name type="scientific">Gossypium anomalum</name>
    <dbReference type="NCBI Taxonomy" id="47600"/>
    <lineage>
        <taxon>Eukaryota</taxon>
        <taxon>Viridiplantae</taxon>
        <taxon>Streptophyta</taxon>
        <taxon>Embryophyta</taxon>
        <taxon>Tracheophyta</taxon>
        <taxon>Spermatophyta</taxon>
        <taxon>Magnoliopsida</taxon>
        <taxon>eudicotyledons</taxon>
        <taxon>Gunneridae</taxon>
        <taxon>Pentapetalae</taxon>
        <taxon>rosids</taxon>
        <taxon>malvids</taxon>
        <taxon>Malvales</taxon>
        <taxon>Malvaceae</taxon>
        <taxon>Malvoideae</taxon>
        <taxon>Gossypium</taxon>
    </lineage>
</organism>